<name>A0ABN7RA62_9BACT</name>
<proteinExistence type="predicted"/>
<dbReference type="PANTHER" id="PTHR46558:SF11">
    <property type="entry name" value="HTH-TYPE TRANSCRIPTIONAL REGULATOR XRE"/>
    <property type="match status" value="1"/>
</dbReference>
<dbReference type="InterPro" id="IPR001387">
    <property type="entry name" value="Cro/C1-type_HTH"/>
</dbReference>
<dbReference type="RefSeq" id="WP_215233342.1">
    <property type="nucleotide sequence ID" value="NZ_CAJRAU010000002.1"/>
</dbReference>
<dbReference type="EMBL" id="CAJRAU010000002">
    <property type="protein sequence ID" value="CAG5069260.1"/>
    <property type="molecule type" value="Genomic_DNA"/>
</dbReference>
<reference evidence="4 5" key="1">
    <citation type="submission" date="2021-04" db="EMBL/GenBank/DDBJ databases">
        <authorList>
            <person name="Rodrigo-Torres L."/>
            <person name="Arahal R. D."/>
            <person name="Lucena T."/>
        </authorList>
    </citation>
    <scope>NUCLEOTIDE SEQUENCE [LARGE SCALE GENOMIC DNA]</scope>
    <source>
        <strain evidence="4 5">CECT 9623</strain>
    </source>
</reference>
<gene>
    <name evidence="4" type="ORF">DYBT9623_01996</name>
</gene>
<sequence length="353" mass="39826">MSIVSNNIKYLRRLNGLTQEQFARKIAIKRSLLGAYEEARANPNLTNLKNMASAFGITVDNLLKNDLRKLRETPDMSLPLSPAKPMTVSHSGNIPPAAPSRVPTYAEPQPLAKIMEKYQQPEQPLRMVSRQVNLKPVSGEAPAPAVQQPPRAMNYANPEPPQAANYAPNQLPVFNNQFQTNQFNAAAEERPNIYQTVQWVAFNMQGHYLANFQNPAYLTNLPSFQLPNLATGYYRAFEAGEDYTYPGSLLVGTFVRNWYDIHDGMQYVFVLKSQGIICRTAFNHVKTSGFLLLTSDNPEVAELEIPLQDVLEVWEIKAFISLQMPAPQPSLDRIMQLVDELQMELSQYRQQGI</sequence>
<feature type="region of interest" description="Disordered" evidence="2">
    <location>
        <begin position="74"/>
        <end position="103"/>
    </location>
</feature>
<evidence type="ECO:0000313" key="4">
    <source>
        <dbReference type="EMBL" id="CAG5069260.1"/>
    </source>
</evidence>
<dbReference type="CDD" id="cd00093">
    <property type="entry name" value="HTH_XRE"/>
    <property type="match status" value="1"/>
</dbReference>
<keyword evidence="5" id="KW-1185">Reference proteome</keyword>
<organism evidence="4 5">
    <name type="scientific">Dyadobacter linearis</name>
    <dbReference type="NCBI Taxonomy" id="2823330"/>
    <lineage>
        <taxon>Bacteria</taxon>
        <taxon>Pseudomonadati</taxon>
        <taxon>Bacteroidota</taxon>
        <taxon>Cytophagia</taxon>
        <taxon>Cytophagales</taxon>
        <taxon>Spirosomataceae</taxon>
        <taxon>Dyadobacter</taxon>
    </lineage>
</organism>
<dbReference type="InterPro" id="IPR010982">
    <property type="entry name" value="Lambda_DNA-bd_dom_sf"/>
</dbReference>
<keyword evidence="1" id="KW-0238">DNA-binding</keyword>
<evidence type="ECO:0000259" key="3">
    <source>
        <dbReference type="PROSITE" id="PS50943"/>
    </source>
</evidence>
<evidence type="ECO:0000256" key="2">
    <source>
        <dbReference type="SAM" id="MobiDB-lite"/>
    </source>
</evidence>
<feature type="domain" description="HTH cro/C1-type" evidence="3">
    <location>
        <begin position="8"/>
        <end position="62"/>
    </location>
</feature>
<dbReference type="PROSITE" id="PS50943">
    <property type="entry name" value="HTH_CROC1"/>
    <property type="match status" value="1"/>
</dbReference>
<comment type="caution">
    <text evidence="4">The sequence shown here is derived from an EMBL/GenBank/DDBJ whole genome shotgun (WGS) entry which is preliminary data.</text>
</comment>
<dbReference type="SMART" id="SM00530">
    <property type="entry name" value="HTH_XRE"/>
    <property type="match status" value="1"/>
</dbReference>
<dbReference type="Pfam" id="PF01381">
    <property type="entry name" value="HTH_3"/>
    <property type="match status" value="1"/>
</dbReference>
<dbReference type="SUPFAM" id="SSF47413">
    <property type="entry name" value="lambda repressor-like DNA-binding domains"/>
    <property type="match status" value="1"/>
</dbReference>
<evidence type="ECO:0000256" key="1">
    <source>
        <dbReference type="ARBA" id="ARBA00023125"/>
    </source>
</evidence>
<evidence type="ECO:0000313" key="5">
    <source>
        <dbReference type="Proteomes" id="UP000679725"/>
    </source>
</evidence>
<dbReference type="Proteomes" id="UP000679725">
    <property type="component" value="Unassembled WGS sequence"/>
</dbReference>
<dbReference type="PANTHER" id="PTHR46558">
    <property type="entry name" value="TRACRIPTIONAL REGULATORY PROTEIN-RELATED-RELATED"/>
    <property type="match status" value="1"/>
</dbReference>
<dbReference type="Gene3D" id="1.10.260.40">
    <property type="entry name" value="lambda repressor-like DNA-binding domains"/>
    <property type="match status" value="1"/>
</dbReference>
<accession>A0ABN7RA62</accession>
<protein>
    <recommendedName>
        <fullName evidence="3">HTH cro/C1-type domain-containing protein</fullName>
    </recommendedName>
</protein>